<keyword evidence="9 12" id="KW-0675">Receptor</keyword>
<organism evidence="15 16">
    <name type="scientific">Pyxicephalus adspersus</name>
    <name type="common">African bullfrog</name>
    <dbReference type="NCBI Taxonomy" id="30357"/>
    <lineage>
        <taxon>Eukaryota</taxon>
        <taxon>Metazoa</taxon>
        <taxon>Chordata</taxon>
        <taxon>Craniata</taxon>
        <taxon>Vertebrata</taxon>
        <taxon>Euteleostomi</taxon>
        <taxon>Amphibia</taxon>
        <taxon>Batrachia</taxon>
        <taxon>Anura</taxon>
        <taxon>Neobatrachia</taxon>
        <taxon>Ranoidea</taxon>
        <taxon>Pyxicephalidae</taxon>
        <taxon>Pyxicephalinae</taxon>
        <taxon>Pyxicephalus</taxon>
    </lineage>
</organism>
<sequence length="310" mass="34762">MENRSSVITFTLAAFPMTFAMRALSFSFLLFIHIVTLSGNILIILTVWKSHSLHIPMYYFLVNLSILDICFTSSIIPKFLTILASGNRSISFQGCLTQCYFYFLLGSVELLLLAVMSFDRYTAVCHPLRYTSVMTSNFCLYLTLGFWLIGFADTFVPTLLIGNLNFCGPNVIDHFFCDAEQLLKLTCSDTRIIHVVNLCCSFLVVFASLICILTSYGCIILAIIRTSKIGERWKSFSTCVSHLIIVVIIYGSSLFLCMRGITMAAFDISKLSALLTGIVTPLLSPFIYTLKNSQVKAALKNLVTWQCLEF</sequence>
<proteinExistence type="inferred from homology"/>
<comment type="caution">
    <text evidence="15">The sequence shown here is derived from an EMBL/GenBank/DDBJ whole genome shotgun (WGS) entry which is preliminary data.</text>
</comment>
<dbReference type="PANTHER" id="PTHR26454">
    <property type="entry name" value="OLFACTORY RECEPTOR"/>
    <property type="match status" value="1"/>
</dbReference>
<accession>A0AAV3A8B1</accession>
<dbReference type="EMBL" id="DYDO01000006">
    <property type="protein sequence ID" value="DBA22677.1"/>
    <property type="molecule type" value="Genomic_DNA"/>
</dbReference>
<keyword evidence="11 12" id="KW-0807">Transducer</keyword>
<comment type="subcellular location">
    <subcellularLocation>
        <location evidence="1 13">Cell membrane</location>
        <topology evidence="1 13">Multi-pass membrane protein</topology>
    </subcellularLocation>
</comment>
<evidence type="ECO:0000256" key="13">
    <source>
        <dbReference type="RuleBase" id="RU363047"/>
    </source>
</evidence>
<feature type="transmembrane region" description="Helical" evidence="13">
    <location>
        <begin position="268"/>
        <end position="290"/>
    </location>
</feature>
<dbReference type="Pfam" id="PF13853">
    <property type="entry name" value="7tm_4"/>
    <property type="match status" value="1"/>
</dbReference>
<dbReference type="PRINTS" id="PR00245">
    <property type="entry name" value="OLFACTORYR"/>
</dbReference>
<feature type="transmembrane region" description="Helical" evidence="13">
    <location>
        <begin position="192"/>
        <end position="224"/>
    </location>
</feature>
<dbReference type="InterPro" id="IPR000276">
    <property type="entry name" value="GPCR_Rhodpsn"/>
</dbReference>
<keyword evidence="4 12" id="KW-0812">Transmembrane</keyword>
<feature type="transmembrane region" description="Helical" evidence="13">
    <location>
        <begin position="30"/>
        <end position="48"/>
    </location>
</feature>
<evidence type="ECO:0000313" key="15">
    <source>
        <dbReference type="EMBL" id="DBA22677.1"/>
    </source>
</evidence>
<evidence type="ECO:0000259" key="14">
    <source>
        <dbReference type="PROSITE" id="PS50262"/>
    </source>
</evidence>
<evidence type="ECO:0000256" key="4">
    <source>
        <dbReference type="ARBA" id="ARBA00022692"/>
    </source>
</evidence>
<dbReference type="GO" id="GO:0004984">
    <property type="term" value="F:olfactory receptor activity"/>
    <property type="evidence" value="ECO:0007669"/>
    <property type="project" value="InterPro"/>
</dbReference>
<dbReference type="InterPro" id="IPR017452">
    <property type="entry name" value="GPCR_Rhodpsn_7TM"/>
</dbReference>
<dbReference type="Gene3D" id="1.20.1070.10">
    <property type="entry name" value="Rhodopsin 7-helix transmembrane proteins"/>
    <property type="match status" value="1"/>
</dbReference>
<keyword evidence="3 13" id="KW-0716">Sensory transduction</keyword>
<name>A0AAV3A8B1_PYXAD</name>
<keyword evidence="5 13" id="KW-0552">Olfaction</keyword>
<dbReference type="Proteomes" id="UP001181693">
    <property type="component" value="Unassembled WGS sequence"/>
</dbReference>
<keyword evidence="10" id="KW-0325">Glycoprotein</keyword>
<feature type="domain" description="G-protein coupled receptors family 1 profile" evidence="14">
    <location>
        <begin position="39"/>
        <end position="288"/>
    </location>
</feature>
<evidence type="ECO:0000256" key="12">
    <source>
        <dbReference type="RuleBase" id="RU000688"/>
    </source>
</evidence>
<keyword evidence="2 13" id="KW-1003">Cell membrane</keyword>
<evidence type="ECO:0000256" key="6">
    <source>
        <dbReference type="ARBA" id="ARBA00022989"/>
    </source>
</evidence>
<dbReference type="PANTHER" id="PTHR26454:SF18">
    <property type="entry name" value="OLFACTORY RECEPTOR 6C76"/>
    <property type="match status" value="1"/>
</dbReference>
<evidence type="ECO:0000313" key="16">
    <source>
        <dbReference type="Proteomes" id="UP001181693"/>
    </source>
</evidence>
<keyword evidence="8 13" id="KW-0472">Membrane</keyword>
<feature type="transmembrane region" description="Helical" evidence="13">
    <location>
        <begin position="138"/>
        <end position="161"/>
    </location>
</feature>
<keyword evidence="7 12" id="KW-0297">G-protein coupled receptor</keyword>
<evidence type="ECO:0000256" key="7">
    <source>
        <dbReference type="ARBA" id="ARBA00023040"/>
    </source>
</evidence>
<keyword evidence="16" id="KW-1185">Reference proteome</keyword>
<evidence type="ECO:0000256" key="3">
    <source>
        <dbReference type="ARBA" id="ARBA00022606"/>
    </source>
</evidence>
<dbReference type="PROSITE" id="PS50262">
    <property type="entry name" value="G_PROTEIN_RECEP_F1_2"/>
    <property type="match status" value="1"/>
</dbReference>
<evidence type="ECO:0000256" key="9">
    <source>
        <dbReference type="ARBA" id="ARBA00023170"/>
    </source>
</evidence>
<evidence type="ECO:0000256" key="2">
    <source>
        <dbReference type="ARBA" id="ARBA00022475"/>
    </source>
</evidence>
<feature type="transmembrane region" description="Helical" evidence="13">
    <location>
        <begin position="100"/>
        <end position="118"/>
    </location>
</feature>
<evidence type="ECO:0000256" key="5">
    <source>
        <dbReference type="ARBA" id="ARBA00022725"/>
    </source>
</evidence>
<dbReference type="GO" id="GO:0005886">
    <property type="term" value="C:plasma membrane"/>
    <property type="evidence" value="ECO:0007669"/>
    <property type="project" value="UniProtKB-SubCell"/>
</dbReference>
<dbReference type="GO" id="GO:0004930">
    <property type="term" value="F:G protein-coupled receptor activity"/>
    <property type="evidence" value="ECO:0007669"/>
    <property type="project" value="UniProtKB-KW"/>
</dbReference>
<dbReference type="SUPFAM" id="SSF81321">
    <property type="entry name" value="Family A G protein-coupled receptor-like"/>
    <property type="match status" value="1"/>
</dbReference>
<dbReference type="FunFam" id="1.20.1070.10:FF:000010">
    <property type="entry name" value="Olfactory receptor"/>
    <property type="match status" value="1"/>
</dbReference>
<feature type="transmembrane region" description="Helical" evidence="13">
    <location>
        <begin position="60"/>
        <end position="80"/>
    </location>
</feature>
<evidence type="ECO:0000256" key="1">
    <source>
        <dbReference type="ARBA" id="ARBA00004651"/>
    </source>
</evidence>
<dbReference type="InterPro" id="IPR047132">
    <property type="entry name" value="Olfact_rcpt_6C-like"/>
</dbReference>
<gene>
    <name evidence="15" type="ORF">GDO54_013690</name>
</gene>
<dbReference type="PRINTS" id="PR00237">
    <property type="entry name" value="GPCRRHODOPSN"/>
</dbReference>
<comment type="similarity">
    <text evidence="12">Belongs to the G-protein coupled receptor 1 family.</text>
</comment>
<reference evidence="15" key="1">
    <citation type="thesis" date="2020" institute="ProQuest LLC" country="789 East Eisenhower Parkway, Ann Arbor, MI, USA">
        <title>Comparative Genomics and Chromosome Evolution.</title>
        <authorList>
            <person name="Mudd A.B."/>
        </authorList>
    </citation>
    <scope>NUCLEOTIDE SEQUENCE</scope>
    <source>
        <strain evidence="15">1538</strain>
        <tissue evidence="15">Blood</tissue>
    </source>
</reference>
<keyword evidence="6 13" id="KW-1133">Transmembrane helix</keyword>
<evidence type="ECO:0000256" key="10">
    <source>
        <dbReference type="ARBA" id="ARBA00023180"/>
    </source>
</evidence>
<evidence type="ECO:0000256" key="11">
    <source>
        <dbReference type="ARBA" id="ARBA00023224"/>
    </source>
</evidence>
<feature type="transmembrane region" description="Helical" evidence="13">
    <location>
        <begin position="236"/>
        <end position="256"/>
    </location>
</feature>
<protein>
    <recommendedName>
        <fullName evidence="13">Olfactory receptor</fullName>
    </recommendedName>
</protein>
<evidence type="ECO:0000256" key="8">
    <source>
        <dbReference type="ARBA" id="ARBA00023136"/>
    </source>
</evidence>
<dbReference type="InterPro" id="IPR000725">
    <property type="entry name" value="Olfact_rcpt"/>
</dbReference>
<dbReference type="PROSITE" id="PS00237">
    <property type="entry name" value="G_PROTEIN_RECEP_F1_1"/>
    <property type="match status" value="1"/>
</dbReference>
<dbReference type="AlphaFoldDB" id="A0AAV3A8B1"/>